<dbReference type="EMBL" id="JAMKFB020000023">
    <property type="protein sequence ID" value="KAL0158372.1"/>
    <property type="molecule type" value="Genomic_DNA"/>
</dbReference>
<dbReference type="AlphaFoldDB" id="A0ABD0N8G1"/>
<reference evidence="2 3" key="1">
    <citation type="submission" date="2024-05" db="EMBL/GenBank/DDBJ databases">
        <title>Genome sequencing and assembly of Indian major carp, Cirrhinus mrigala (Hamilton, 1822).</title>
        <authorList>
            <person name="Mohindra V."/>
            <person name="Chowdhury L.M."/>
            <person name="Lal K."/>
            <person name="Jena J.K."/>
        </authorList>
    </citation>
    <scope>NUCLEOTIDE SEQUENCE [LARGE SCALE GENOMIC DNA]</scope>
    <source>
        <strain evidence="2">CM1030</strain>
        <tissue evidence="2">Blood</tissue>
    </source>
</reference>
<protein>
    <submittedName>
        <fullName evidence="2">Uncharacterized protein</fullName>
    </submittedName>
</protein>
<accession>A0ABD0N8G1</accession>
<organism evidence="2 3">
    <name type="scientific">Cirrhinus mrigala</name>
    <name type="common">Mrigala</name>
    <dbReference type="NCBI Taxonomy" id="683832"/>
    <lineage>
        <taxon>Eukaryota</taxon>
        <taxon>Metazoa</taxon>
        <taxon>Chordata</taxon>
        <taxon>Craniata</taxon>
        <taxon>Vertebrata</taxon>
        <taxon>Euteleostomi</taxon>
        <taxon>Actinopterygii</taxon>
        <taxon>Neopterygii</taxon>
        <taxon>Teleostei</taxon>
        <taxon>Ostariophysi</taxon>
        <taxon>Cypriniformes</taxon>
        <taxon>Cyprinidae</taxon>
        <taxon>Labeoninae</taxon>
        <taxon>Labeonini</taxon>
        <taxon>Cirrhinus</taxon>
    </lineage>
</organism>
<dbReference type="InterPro" id="IPR052825">
    <property type="entry name" value="CCD-Prefoldin_beta-like"/>
</dbReference>
<sequence length="78" mass="8895">MLKMVSGNPGFNKKKKRLIVLFPPKEKELDELTLRLQRDGVSPEASAEERELHLEGSLTTATEDLQTLRTQQASEMRE</sequence>
<evidence type="ECO:0000313" key="2">
    <source>
        <dbReference type="EMBL" id="KAL0158372.1"/>
    </source>
</evidence>
<gene>
    <name evidence="2" type="ORF">M9458_046448</name>
</gene>
<feature type="region of interest" description="Disordered" evidence="1">
    <location>
        <begin position="38"/>
        <end position="78"/>
    </location>
</feature>
<evidence type="ECO:0000313" key="3">
    <source>
        <dbReference type="Proteomes" id="UP001529510"/>
    </source>
</evidence>
<dbReference type="Proteomes" id="UP001529510">
    <property type="component" value="Unassembled WGS sequence"/>
</dbReference>
<feature type="non-terminal residue" evidence="2">
    <location>
        <position position="78"/>
    </location>
</feature>
<evidence type="ECO:0000256" key="1">
    <source>
        <dbReference type="SAM" id="MobiDB-lite"/>
    </source>
</evidence>
<comment type="caution">
    <text evidence="2">The sequence shown here is derived from an EMBL/GenBank/DDBJ whole genome shotgun (WGS) entry which is preliminary data.</text>
</comment>
<keyword evidence="3" id="KW-1185">Reference proteome</keyword>
<dbReference type="PANTHER" id="PTHR34479">
    <property type="entry name" value="COILED-COIL DOMAIN-CONTAINING PROTEIN 30"/>
    <property type="match status" value="1"/>
</dbReference>
<feature type="compositionally biased region" description="Polar residues" evidence="1">
    <location>
        <begin position="57"/>
        <end position="78"/>
    </location>
</feature>
<name>A0ABD0N8G1_CIRMR</name>
<proteinExistence type="predicted"/>
<dbReference type="PANTHER" id="PTHR34479:SF1">
    <property type="entry name" value="COILED-COIL DOMAIN-CONTAINING PROTEIN 30"/>
    <property type="match status" value="1"/>
</dbReference>